<evidence type="ECO:0000313" key="12">
    <source>
        <dbReference type="Proteomes" id="UP000308901"/>
    </source>
</evidence>
<proteinExistence type="inferred from homology"/>
<comment type="caution">
    <text evidence="11">The sequence shown here is derived from an EMBL/GenBank/DDBJ whole genome shotgun (WGS) entry which is preliminary data.</text>
</comment>
<reference evidence="11 12" key="1">
    <citation type="submission" date="2019-05" db="EMBL/GenBank/DDBJ databases">
        <title>Arcobacter sp. nov., isolated from sea sediment.</title>
        <authorList>
            <person name="Kim W."/>
        </authorList>
    </citation>
    <scope>NUCLEOTIDE SEQUENCE [LARGE SCALE GENOMIC DNA]</scope>
    <source>
        <strain evidence="11 12">CAU 1517</strain>
    </source>
</reference>
<evidence type="ECO:0000259" key="10">
    <source>
        <dbReference type="PROSITE" id="PS51176"/>
    </source>
</evidence>
<keyword evidence="6 11" id="KW-0560">Oxidoreductase</keyword>
<dbReference type="InterPro" id="IPR050812">
    <property type="entry name" value="Preph/Arog_dehydrog"/>
</dbReference>
<evidence type="ECO:0000256" key="1">
    <source>
        <dbReference type="ARBA" id="ARBA00005067"/>
    </source>
</evidence>
<evidence type="ECO:0000256" key="6">
    <source>
        <dbReference type="ARBA" id="ARBA00023002"/>
    </source>
</evidence>
<keyword evidence="4" id="KW-0827">Tyrosine biosynthesis</keyword>
<dbReference type="Pfam" id="PF20463">
    <property type="entry name" value="PDH_C"/>
    <property type="match status" value="1"/>
</dbReference>
<dbReference type="Gene3D" id="1.10.3660.10">
    <property type="entry name" value="6-phosphogluconate dehydrogenase C-terminal like domain"/>
    <property type="match status" value="1"/>
</dbReference>
<dbReference type="InterPro" id="IPR046825">
    <property type="entry name" value="PDH_C"/>
</dbReference>
<comment type="catalytic activity">
    <reaction evidence="9">
        <text>prephenate + NAD(+) = 3-(4-hydroxyphenyl)pyruvate + CO2 + NADH</text>
        <dbReference type="Rhea" id="RHEA:13869"/>
        <dbReference type="ChEBI" id="CHEBI:16526"/>
        <dbReference type="ChEBI" id="CHEBI:29934"/>
        <dbReference type="ChEBI" id="CHEBI:36242"/>
        <dbReference type="ChEBI" id="CHEBI:57540"/>
        <dbReference type="ChEBI" id="CHEBI:57945"/>
        <dbReference type="EC" id="1.3.1.12"/>
    </reaction>
</comment>
<dbReference type="EMBL" id="VANU01000007">
    <property type="protein sequence ID" value="TLP35837.1"/>
    <property type="molecule type" value="Genomic_DNA"/>
</dbReference>
<keyword evidence="8" id="KW-0057">Aromatic amino acid biosynthesis</keyword>
<dbReference type="EC" id="1.3.1.12" evidence="3"/>
<evidence type="ECO:0000256" key="5">
    <source>
        <dbReference type="ARBA" id="ARBA00022605"/>
    </source>
</evidence>
<evidence type="ECO:0000256" key="2">
    <source>
        <dbReference type="ARBA" id="ARBA00007964"/>
    </source>
</evidence>
<name>A0A5R8XXE1_9BACT</name>
<dbReference type="GO" id="GO:0008977">
    <property type="term" value="F:prephenate dehydrogenase (NAD+) activity"/>
    <property type="evidence" value="ECO:0007669"/>
    <property type="project" value="UniProtKB-EC"/>
</dbReference>
<dbReference type="InterPro" id="IPR008927">
    <property type="entry name" value="6-PGluconate_DH-like_C_sf"/>
</dbReference>
<dbReference type="SUPFAM" id="SSF51735">
    <property type="entry name" value="NAD(P)-binding Rossmann-fold domains"/>
    <property type="match status" value="1"/>
</dbReference>
<evidence type="ECO:0000256" key="7">
    <source>
        <dbReference type="ARBA" id="ARBA00023027"/>
    </source>
</evidence>
<protein>
    <recommendedName>
        <fullName evidence="3">prephenate dehydrogenase</fullName>
        <ecNumber evidence="3">1.3.1.12</ecNumber>
    </recommendedName>
</protein>
<keyword evidence="7" id="KW-0520">NAD</keyword>
<feature type="domain" description="Prephenate/arogenate dehydrogenase" evidence="10">
    <location>
        <begin position="1"/>
        <end position="276"/>
    </location>
</feature>
<comment type="pathway">
    <text evidence="1">Amino-acid biosynthesis; L-tyrosine biosynthesis; (4-hydroxyphenyl)pyruvate from prephenate (NAD(+) route): step 1/1.</text>
</comment>
<dbReference type="GO" id="GO:0006571">
    <property type="term" value="P:tyrosine biosynthetic process"/>
    <property type="evidence" value="ECO:0007669"/>
    <property type="project" value="UniProtKB-KW"/>
</dbReference>
<accession>A0A5R8XXE1</accession>
<evidence type="ECO:0000313" key="11">
    <source>
        <dbReference type="EMBL" id="TLP35837.1"/>
    </source>
</evidence>
<dbReference type="FunFam" id="3.40.50.720:FF:000208">
    <property type="entry name" value="Prephenate dehydrogenase"/>
    <property type="match status" value="1"/>
</dbReference>
<dbReference type="Pfam" id="PF02153">
    <property type="entry name" value="PDH_N"/>
    <property type="match status" value="1"/>
</dbReference>
<dbReference type="RefSeq" id="WP_138153683.1">
    <property type="nucleotide sequence ID" value="NZ_VANU01000007.1"/>
</dbReference>
<dbReference type="Gene3D" id="3.40.50.720">
    <property type="entry name" value="NAD(P)-binding Rossmann-like Domain"/>
    <property type="match status" value="1"/>
</dbReference>
<dbReference type="AlphaFoldDB" id="A0A5R8XXE1"/>
<organism evidence="11 12">
    <name type="scientific">Arcobacter arenosus</name>
    <dbReference type="NCBI Taxonomy" id="2576037"/>
    <lineage>
        <taxon>Bacteria</taxon>
        <taxon>Pseudomonadati</taxon>
        <taxon>Campylobacterota</taxon>
        <taxon>Epsilonproteobacteria</taxon>
        <taxon>Campylobacterales</taxon>
        <taxon>Arcobacteraceae</taxon>
        <taxon>Arcobacter</taxon>
    </lineage>
</organism>
<dbReference type="PANTHER" id="PTHR21363">
    <property type="entry name" value="PREPHENATE DEHYDROGENASE"/>
    <property type="match status" value="1"/>
</dbReference>
<evidence type="ECO:0000256" key="8">
    <source>
        <dbReference type="ARBA" id="ARBA00023141"/>
    </source>
</evidence>
<evidence type="ECO:0000256" key="3">
    <source>
        <dbReference type="ARBA" id="ARBA00012068"/>
    </source>
</evidence>
<dbReference type="OrthoDB" id="9802008at2"/>
<dbReference type="PANTHER" id="PTHR21363:SF0">
    <property type="entry name" value="PREPHENATE DEHYDROGENASE [NADP(+)]"/>
    <property type="match status" value="1"/>
</dbReference>
<dbReference type="SUPFAM" id="SSF48179">
    <property type="entry name" value="6-phosphogluconate dehydrogenase C-terminal domain-like"/>
    <property type="match status" value="1"/>
</dbReference>
<evidence type="ECO:0000256" key="4">
    <source>
        <dbReference type="ARBA" id="ARBA00022498"/>
    </source>
</evidence>
<dbReference type="InterPro" id="IPR036291">
    <property type="entry name" value="NAD(P)-bd_dom_sf"/>
</dbReference>
<evidence type="ECO:0000256" key="9">
    <source>
        <dbReference type="ARBA" id="ARBA00049260"/>
    </source>
</evidence>
<dbReference type="InterPro" id="IPR046826">
    <property type="entry name" value="PDH_N"/>
</dbReference>
<keyword evidence="5" id="KW-0028">Amino-acid biosynthesis</keyword>
<dbReference type="GO" id="GO:0070403">
    <property type="term" value="F:NAD+ binding"/>
    <property type="evidence" value="ECO:0007669"/>
    <property type="project" value="InterPro"/>
</dbReference>
<gene>
    <name evidence="11" type="ORF">FDK22_14390</name>
</gene>
<sequence>MNIGIIGLGLMGGSFSKALKKYSICDKVYGYARTPKTIEKILELDLVDRLLPLDELKKECDIIVLAIPVDSIIGLMDDLKDVDDNTTIIDMGSTKEIIVKNIPQEIRKNFVAAHPMTGTEKFGPEAAIDYLYEGKAVVLCDLEENDELHKQRAIDIFQQIGMRIIYMNSKDHDIHACYMSHLPHAISYSLANTVMNHEDPRSIIALAAGGFKDMSRIAKSSPDMWTDIFRQNRNNLLKSIDLFEENMKDVRQMIEKEDYKSLKEWMKKANTLHEIL</sequence>
<dbReference type="NCBIfam" id="NF006307">
    <property type="entry name" value="PRK08507.1"/>
    <property type="match status" value="1"/>
</dbReference>
<keyword evidence="12" id="KW-1185">Reference proteome</keyword>
<dbReference type="InterPro" id="IPR003099">
    <property type="entry name" value="Prephen_DH"/>
</dbReference>
<dbReference type="FunFam" id="1.10.3660.10:FF:000003">
    <property type="entry name" value="Prephenate dehydrogenase"/>
    <property type="match status" value="1"/>
</dbReference>
<dbReference type="PROSITE" id="PS51176">
    <property type="entry name" value="PDH_ADH"/>
    <property type="match status" value="1"/>
</dbReference>
<comment type="similarity">
    <text evidence="2">Belongs to the prephenate/arogenate dehydrogenase family.</text>
</comment>
<dbReference type="Proteomes" id="UP000308901">
    <property type="component" value="Unassembled WGS sequence"/>
</dbReference>
<dbReference type="GO" id="GO:0004665">
    <property type="term" value="F:prephenate dehydrogenase (NADP+) activity"/>
    <property type="evidence" value="ECO:0007669"/>
    <property type="project" value="InterPro"/>
</dbReference>